<dbReference type="EMBL" id="JABTTQ020002938">
    <property type="protein sequence ID" value="KAK6121070.1"/>
    <property type="molecule type" value="Genomic_DNA"/>
</dbReference>
<evidence type="ECO:0000256" key="3">
    <source>
        <dbReference type="PROSITE-ProRule" id="PRU00708"/>
    </source>
</evidence>
<dbReference type="PROSITE" id="PS51375">
    <property type="entry name" value="PPR"/>
    <property type="match status" value="2"/>
</dbReference>
<dbReference type="Pfam" id="PF13041">
    <property type="entry name" value="PPR_2"/>
    <property type="match status" value="1"/>
</dbReference>
<evidence type="ECO:0000256" key="4">
    <source>
        <dbReference type="SAM" id="MobiDB-lite"/>
    </source>
</evidence>
<feature type="region of interest" description="Disordered" evidence="4">
    <location>
        <begin position="461"/>
        <end position="481"/>
    </location>
</feature>
<comment type="caution">
    <text evidence="5">The sequence shown here is derived from an EMBL/GenBank/DDBJ whole genome shotgun (WGS) entry which is preliminary data.</text>
</comment>
<comment type="similarity">
    <text evidence="1">Belongs to the PPR family. P subfamily.</text>
</comment>
<evidence type="ECO:0000313" key="5">
    <source>
        <dbReference type="EMBL" id="KAK6121070.1"/>
    </source>
</evidence>
<dbReference type="PANTHER" id="PTHR45717:SF5">
    <property type="entry name" value="PENTACOTRIPEPTIDE-REPEAT REGION OF PRORP DOMAIN-CONTAINING PROTEIN"/>
    <property type="match status" value="1"/>
</dbReference>
<dbReference type="NCBIfam" id="TIGR00756">
    <property type="entry name" value="PPR"/>
    <property type="match status" value="2"/>
</dbReference>
<accession>A0ABR0UET7</accession>
<organism evidence="5 6">
    <name type="scientific">Rehmannia glutinosa</name>
    <name type="common">Chinese foxglove</name>
    <dbReference type="NCBI Taxonomy" id="99300"/>
    <lineage>
        <taxon>Eukaryota</taxon>
        <taxon>Viridiplantae</taxon>
        <taxon>Streptophyta</taxon>
        <taxon>Embryophyta</taxon>
        <taxon>Tracheophyta</taxon>
        <taxon>Spermatophyta</taxon>
        <taxon>Magnoliopsida</taxon>
        <taxon>eudicotyledons</taxon>
        <taxon>Gunneridae</taxon>
        <taxon>Pentapetalae</taxon>
        <taxon>asterids</taxon>
        <taxon>lamiids</taxon>
        <taxon>Lamiales</taxon>
        <taxon>Orobanchaceae</taxon>
        <taxon>Rehmannieae</taxon>
        <taxon>Rehmannia</taxon>
    </lineage>
</organism>
<reference evidence="5 6" key="1">
    <citation type="journal article" date="2021" name="Comput. Struct. Biotechnol. J.">
        <title>De novo genome assembly of the potent medicinal plant Rehmannia glutinosa using nanopore technology.</title>
        <authorList>
            <person name="Ma L."/>
            <person name="Dong C."/>
            <person name="Song C."/>
            <person name="Wang X."/>
            <person name="Zheng X."/>
            <person name="Niu Y."/>
            <person name="Chen S."/>
            <person name="Feng W."/>
        </authorList>
    </citation>
    <scope>NUCLEOTIDE SEQUENCE [LARGE SCALE GENOMIC DNA]</scope>
    <source>
        <strain evidence="5">DH-2019</strain>
    </source>
</reference>
<proteinExistence type="inferred from homology"/>
<dbReference type="InterPro" id="IPR011990">
    <property type="entry name" value="TPR-like_helical_dom_sf"/>
</dbReference>
<protein>
    <recommendedName>
        <fullName evidence="7">Pentatricopeptide repeat-containing protein</fullName>
    </recommendedName>
</protein>
<evidence type="ECO:0000256" key="1">
    <source>
        <dbReference type="ARBA" id="ARBA00007626"/>
    </source>
</evidence>
<gene>
    <name evidence="5" type="ORF">DH2020_045163</name>
</gene>
<dbReference type="Pfam" id="PF01535">
    <property type="entry name" value="PPR"/>
    <property type="match status" value="1"/>
</dbReference>
<feature type="repeat" description="PPR" evidence="3">
    <location>
        <begin position="208"/>
        <end position="242"/>
    </location>
</feature>
<dbReference type="Proteomes" id="UP001318860">
    <property type="component" value="Unassembled WGS sequence"/>
</dbReference>
<sequence>MAIMRIISRLILHKSSAPRWLCTVTEEPTAAATATQPRKRNLLFYKVVKASPKSRVSDILNNWVNQGNAVKRYDLVNLSSYFRSHKNFRAALQLYDWMESSKLEITNADQAVRIDLLSKTEGVSSAEKYFNTLQESEKTNKTYGALLGCYCRERDFSKAFEIFEEMKVLNYSTTLNYNNMLSLYYGTEQPEKVIALVQEMEEKNIAPDLYTYNLLINSYAALKNLDAIEGVLEKMKSNNVECDLFTCGNLATVYLNSGLHEKANVFLGMMEKMEIQPDKNAFEACRTLIKLYSEMNDLSGVNRAWERLKSAFPSPNNTSYLFMLLALSKLGDQENLEKVFKEWEKGCSSYDYRLPNVLLEYYLSHDMIEKATSLYESLADRGTEPNLRTLNLFATLCVKNSQIDSGLKYLEMGLDKAKTRNSKWFPTDETIKLFLDYFEENHDSDRAEKFIQRMKTLNRLDSNSLPMNTKAPDAENEQPIS</sequence>
<dbReference type="InterPro" id="IPR002885">
    <property type="entry name" value="PPR_rpt"/>
</dbReference>
<dbReference type="PANTHER" id="PTHR45717">
    <property type="entry name" value="OS12G0527900 PROTEIN"/>
    <property type="match status" value="1"/>
</dbReference>
<dbReference type="Gene3D" id="1.25.40.10">
    <property type="entry name" value="Tetratricopeptide repeat domain"/>
    <property type="match status" value="3"/>
</dbReference>
<dbReference type="SUPFAM" id="SSF48452">
    <property type="entry name" value="TPR-like"/>
    <property type="match status" value="1"/>
</dbReference>
<name>A0ABR0UET7_REHGL</name>
<keyword evidence="2" id="KW-0677">Repeat</keyword>
<keyword evidence="6" id="KW-1185">Reference proteome</keyword>
<evidence type="ECO:0008006" key="7">
    <source>
        <dbReference type="Google" id="ProtNLM"/>
    </source>
</evidence>
<evidence type="ECO:0000313" key="6">
    <source>
        <dbReference type="Proteomes" id="UP001318860"/>
    </source>
</evidence>
<feature type="repeat" description="PPR" evidence="3">
    <location>
        <begin position="139"/>
        <end position="173"/>
    </location>
</feature>
<dbReference type="Pfam" id="PF13812">
    <property type="entry name" value="PPR_3"/>
    <property type="match status" value="1"/>
</dbReference>
<evidence type="ECO:0000256" key="2">
    <source>
        <dbReference type="ARBA" id="ARBA00022737"/>
    </source>
</evidence>